<comment type="caution">
    <text evidence="2">The sequence shown here is derived from an EMBL/GenBank/DDBJ whole genome shotgun (WGS) entry which is preliminary data.</text>
</comment>
<proteinExistence type="predicted"/>
<name>A0A5B6WT03_9ROSI</name>
<keyword evidence="2" id="KW-0548">Nucleotidyltransferase</keyword>
<dbReference type="OrthoDB" id="1934635at2759"/>
<reference evidence="3" key="1">
    <citation type="journal article" date="2019" name="Plant Biotechnol. J.">
        <title>Genome sequencing of the Australian wild diploid species Gossypium australe highlights disease resistance and delayed gland morphogenesis.</title>
        <authorList>
            <person name="Cai Y."/>
            <person name="Cai X."/>
            <person name="Wang Q."/>
            <person name="Wang P."/>
            <person name="Zhang Y."/>
            <person name="Cai C."/>
            <person name="Xu Y."/>
            <person name="Wang K."/>
            <person name="Zhou Z."/>
            <person name="Wang C."/>
            <person name="Geng S."/>
            <person name="Li B."/>
            <person name="Dong Q."/>
            <person name="Hou Y."/>
            <person name="Wang H."/>
            <person name="Ai P."/>
            <person name="Liu Z."/>
            <person name="Yi F."/>
            <person name="Sun M."/>
            <person name="An G."/>
            <person name="Cheng J."/>
            <person name="Zhang Y."/>
            <person name="Shi Q."/>
            <person name="Xie Y."/>
            <person name="Shi X."/>
            <person name="Chang Y."/>
            <person name="Huang F."/>
            <person name="Chen Y."/>
            <person name="Hong S."/>
            <person name="Mi L."/>
            <person name="Sun Q."/>
            <person name="Zhang L."/>
            <person name="Zhou B."/>
            <person name="Peng R."/>
            <person name="Zhang X."/>
            <person name="Liu F."/>
        </authorList>
    </citation>
    <scope>NUCLEOTIDE SEQUENCE [LARGE SCALE GENOMIC DNA]</scope>
    <source>
        <strain evidence="3">cv. PA1801</strain>
    </source>
</reference>
<accession>A0A5B6WT03</accession>
<organism evidence="2 3">
    <name type="scientific">Gossypium australe</name>
    <dbReference type="NCBI Taxonomy" id="47621"/>
    <lineage>
        <taxon>Eukaryota</taxon>
        <taxon>Viridiplantae</taxon>
        <taxon>Streptophyta</taxon>
        <taxon>Embryophyta</taxon>
        <taxon>Tracheophyta</taxon>
        <taxon>Spermatophyta</taxon>
        <taxon>Magnoliopsida</taxon>
        <taxon>eudicotyledons</taxon>
        <taxon>Gunneridae</taxon>
        <taxon>Pentapetalae</taxon>
        <taxon>rosids</taxon>
        <taxon>malvids</taxon>
        <taxon>Malvales</taxon>
        <taxon>Malvaceae</taxon>
        <taxon>Malvoideae</taxon>
        <taxon>Gossypium</taxon>
    </lineage>
</organism>
<keyword evidence="2" id="KW-0695">RNA-directed DNA polymerase</keyword>
<sequence length="87" mass="9910">MVVRANGEIESEEENKDEPEATTDEEEELEYAVDDEILDFEDVFPDEVPSGLSPIQRIEHQIDFMPGAIIPNRLAYCSNPEEAKELQ</sequence>
<protein>
    <submittedName>
        <fullName evidence="2">Reverse transcriptase</fullName>
    </submittedName>
</protein>
<gene>
    <name evidence="2" type="ORF">EPI10_006149</name>
</gene>
<feature type="region of interest" description="Disordered" evidence="1">
    <location>
        <begin position="1"/>
        <end position="28"/>
    </location>
</feature>
<evidence type="ECO:0000313" key="3">
    <source>
        <dbReference type="Proteomes" id="UP000325315"/>
    </source>
</evidence>
<dbReference type="Proteomes" id="UP000325315">
    <property type="component" value="Unassembled WGS sequence"/>
</dbReference>
<evidence type="ECO:0000256" key="1">
    <source>
        <dbReference type="SAM" id="MobiDB-lite"/>
    </source>
</evidence>
<keyword evidence="3" id="KW-1185">Reference proteome</keyword>
<dbReference type="AlphaFoldDB" id="A0A5B6WT03"/>
<evidence type="ECO:0000313" key="2">
    <source>
        <dbReference type="EMBL" id="KAA3484037.1"/>
    </source>
</evidence>
<dbReference type="EMBL" id="SMMG02000002">
    <property type="protein sequence ID" value="KAA3484037.1"/>
    <property type="molecule type" value="Genomic_DNA"/>
</dbReference>
<keyword evidence="2" id="KW-0808">Transferase</keyword>
<dbReference type="PANTHER" id="PTHR35046:SF9">
    <property type="entry name" value="RNA-DIRECTED DNA POLYMERASE"/>
    <property type="match status" value="1"/>
</dbReference>
<dbReference type="PANTHER" id="PTHR35046">
    <property type="entry name" value="ZINC KNUCKLE (CCHC-TYPE) FAMILY PROTEIN"/>
    <property type="match status" value="1"/>
</dbReference>
<feature type="compositionally biased region" description="Acidic residues" evidence="1">
    <location>
        <begin position="9"/>
        <end position="28"/>
    </location>
</feature>
<dbReference type="GO" id="GO:0003964">
    <property type="term" value="F:RNA-directed DNA polymerase activity"/>
    <property type="evidence" value="ECO:0007669"/>
    <property type="project" value="UniProtKB-KW"/>
</dbReference>